<keyword evidence="2" id="KW-1185">Reference proteome</keyword>
<comment type="caution">
    <text evidence="1">The sequence shown here is derived from an EMBL/GenBank/DDBJ whole genome shotgun (WGS) entry which is preliminary data.</text>
</comment>
<evidence type="ECO:0000313" key="2">
    <source>
        <dbReference type="Proteomes" id="UP000299102"/>
    </source>
</evidence>
<accession>A0A4C1UCQ3</accession>
<sequence length="218" mass="25256">MFNARLNFKQQTVHMGTKESVVGVTRLMPNVGGSKQKRRALITSMLASVLTYGISVWADTLKFQESCRRILPIYRRSALKVTSAFRTVALGCRYEGQVDIPPHPTSEQMAKPKTWQCQLLSDANALRIPMLQCKHEQYLEYPNCPGIIEDAEHVFFACPCFNLQRNTQETKMKEKFDQRLVEMMFLSKAAWDATCTFATMVLQDFRRTERQRTKYKRN</sequence>
<name>A0A4C1UCQ3_EUMVA</name>
<dbReference type="EMBL" id="BGZK01000159">
    <property type="protein sequence ID" value="GBP24273.1"/>
    <property type="molecule type" value="Genomic_DNA"/>
</dbReference>
<gene>
    <name evidence="1" type="ORF">EVAR_80126_1</name>
</gene>
<evidence type="ECO:0000313" key="1">
    <source>
        <dbReference type="EMBL" id="GBP24273.1"/>
    </source>
</evidence>
<dbReference type="OrthoDB" id="6624721at2759"/>
<dbReference type="AlphaFoldDB" id="A0A4C1UCQ3"/>
<organism evidence="1 2">
    <name type="scientific">Eumeta variegata</name>
    <name type="common">Bagworm moth</name>
    <name type="synonym">Eumeta japonica</name>
    <dbReference type="NCBI Taxonomy" id="151549"/>
    <lineage>
        <taxon>Eukaryota</taxon>
        <taxon>Metazoa</taxon>
        <taxon>Ecdysozoa</taxon>
        <taxon>Arthropoda</taxon>
        <taxon>Hexapoda</taxon>
        <taxon>Insecta</taxon>
        <taxon>Pterygota</taxon>
        <taxon>Neoptera</taxon>
        <taxon>Endopterygota</taxon>
        <taxon>Lepidoptera</taxon>
        <taxon>Glossata</taxon>
        <taxon>Ditrysia</taxon>
        <taxon>Tineoidea</taxon>
        <taxon>Psychidae</taxon>
        <taxon>Oiketicinae</taxon>
        <taxon>Eumeta</taxon>
    </lineage>
</organism>
<protein>
    <submittedName>
        <fullName evidence="1">Uncharacterized protein</fullName>
    </submittedName>
</protein>
<reference evidence="1 2" key="1">
    <citation type="journal article" date="2019" name="Commun. Biol.">
        <title>The bagworm genome reveals a unique fibroin gene that provides high tensile strength.</title>
        <authorList>
            <person name="Kono N."/>
            <person name="Nakamura H."/>
            <person name="Ohtoshi R."/>
            <person name="Tomita M."/>
            <person name="Numata K."/>
            <person name="Arakawa K."/>
        </authorList>
    </citation>
    <scope>NUCLEOTIDE SEQUENCE [LARGE SCALE GENOMIC DNA]</scope>
</reference>
<proteinExistence type="predicted"/>
<dbReference type="Proteomes" id="UP000299102">
    <property type="component" value="Unassembled WGS sequence"/>
</dbReference>